<dbReference type="InterPro" id="IPR011944">
    <property type="entry name" value="Steroid_delta5-4_isomerase"/>
</dbReference>
<dbReference type="Gene3D" id="3.10.450.50">
    <property type="match status" value="1"/>
</dbReference>
<dbReference type="Pfam" id="PF14534">
    <property type="entry name" value="DUF4440"/>
    <property type="match status" value="1"/>
</dbReference>
<dbReference type="InterPro" id="IPR032710">
    <property type="entry name" value="NTF2-like_dom_sf"/>
</dbReference>
<evidence type="ECO:0000313" key="2">
    <source>
        <dbReference type="EMBL" id="AGY35336.1"/>
    </source>
</evidence>
<dbReference type="EMBL" id="KF577590">
    <property type="protein sequence ID" value="AGY35336.1"/>
    <property type="molecule type" value="Genomic_DNA"/>
</dbReference>
<proteinExistence type="predicted"/>
<feature type="domain" description="DUF4440" evidence="1">
    <location>
        <begin position="2"/>
        <end position="106"/>
    </location>
</feature>
<organism evidence="2">
    <name type="scientific">Brevibacterium sp. Ap13</name>
    <dbReference type="NCBI Taxonomy" id="1406197"/>
    <lineage>
        <taxon>Bacteria</taxon>
        <taxon>Bacillati</taxon>
        <taxon>Actinomycetota</taxon>
        <taxon>Actinomycetes</taxon>
        <taxon>Micrococcales</taxon>
        <taxon>Brevibacteriaceae</taxon>
        <taxon>Brevibacterium</taxon>
    </lineage>
</organism>
<dbReference type="InterPro" id="IPR027843">
    <property type="entry name" value="DUF4440"/>
</dbReference>
<protein>
    <recommendedName>
        <fullName evidence="1">DUF4440 domain-containing protein</fullName>
    </recommendedName>
</protein>
<dbReference type="SUPFAM" id="SSF54427">
    <property type="entry name" value="NTF2-like"/>
    <property type="match status" value="1"/>
</dbReference>
<sequence length="130" mass="14536">MFKRLEDGFHQQDADIFDAHFSRDAVQVTAAGQRMTGWDAIHGYHKERLEGHAHGFYVALKVETIGFLAPTIAIVHTLQETTAGEGDVRCNSGTWTLIERNGKWWICAVQQTNVVDLPSDWSAHSGSDVR</sequence>
<dbReference type="RefSeq" id="WP_023164773.1">
    <property type="nucleotide sequence ID" value="NC_022590.1"/>
</dbReference>
<name>U5NVU8_9MICO</name>
<dbReference type="AlphaFoldDB" id="U5NVU8"/>
<geneLocation type="plasmid" evidence="2">
    <name>pAP13</name>
</geneLocation>
<evidence type="ECO:0000259" key="1">
    <source>
        <dbReference type="Pfam" id="PF14534"/>
    </source>
</evidence>
<dbReference type="NCBIfam" id="TIGR02246">
    <property type="entry name" value="SgcJ/EcaC family oxidoreductase"/>
    <property type="match status" value="1"/>
</dbReference>
<gene>
    <name evidence="2" type="ORF">AP13_p00270</name>
</gene>
<accession>U5NVU8</accession>
<reference evidence="2" key="1">
    <citation type="journal article" date="2013" name="Genome Announc.">
        <title>Complete Genome Sequence of pAP13, a Large Linear Plasmid of a Brevibacterium Strain Isolated from a Saline Lake at 4,200 Meters above Sea Level in Argentina.</title>
        <authorList>
            <person name="Dib J.R."/>
            <person name="Schuldes J."/>
            <person name="Thurmer A."/>
            <person name="Farias M.E."/>
            <person name="Daniel R."/>
            <person name="Meinhardt F."/>
        </authorList>
    </citation>
    <scope>NUCLEOTIDE SEQUENCE</scope>
    <source>
        <strain evidence="2">Ap13</strain>
        <plasmid evidence="2">pAP13</plasmid>
    </source>
</reference>
<keyword evidence="2" id="KW-0614">Plasmid</keyword>